<dbReference type="EMBL" id="DUZY01000006">
    <property type="protein sequence ID" value="DAD43840.1"/>
    <property type="molecule type" value="Genomic_DNA"/>
</dbReference>
<comment type="caution">
    <text evidence="1">The sequence shown here is derived from an EMBL/GenBank/DDBJ whole genome shotgun (WGS) entry which is preliminary data.</text>
</comment>
<proteinExistence type="predicted"/>
<organism evidence="1 2">
    <name type="scientific">Nelumbo nucifera</name>
    <name type="common">Sacred lotus</name>
    <dbReference type="NCBI Taxonomy" id="4432"/>
    <lineage>
        <taxon>Eukaryota</taxon>
        <taxon>Viridiplantae</taxon>
        <taxon>Streptophyta</taxon>
        <taxon>Embryophyta</taxon>
        <taxon>Tracheophyta</taxon>
        <taxon>Spermatophyta</taxon>
        <taxon>Magnoliopsida</taxon>
        <taxon>Proteales</taxon>
        <taxon>Nelumbonaceae</taxon>
        <taxon>Nelumbo</taxon>
    </lineage>
</organism>
<gene>
    <name evidence="1" type="ORF">HUJ06_002070</name>
</gene>
<evidence type="ECO:0000313" key="1">
    <source>
        <dbReference type="EMBL" id="DAD43840.1"/>
    </source>
</evidence>
<name>A0A822ZH72_NELNU</name>
<protein>
    <submittedName>
        <fullName evidence="1">Uncharacterized protein</fullName>
    </submittedName>
</protein>
<keyword evidence="2" id="KW-1185">Reference proteome</keyword>
<sequence length="28" mass="3183">MDLLLPCLYFFLFSFQLGSSTVNVISVQ</sequence>
<reference evidence="1 2" key="1">
    <citation type="journal article" date="2020" name="Mol. Biol. Evol.">
        <title>Distinct Expression and Methylation Patterns for Genes with Different Fates following a Single Whole-Genome Duplication in Flowering Plants.</title>
        <authorList>
            <person name="Shi T."/>
            <person name="Rahmani R.S."/>
            <person name="Gugger P.F."/>
            <person name="Wang M."/>
            <person name="Li H."/>
            <person name="Zhang Y."/>
            <person name="Li Z."/>
            <person name="Wang Q."/>
            <person name="Van de Peer Y."/>
            <person name="Marchal K."/>
            <person name="Chen J."/>
        </authorList>
    </citation>
    <scope>NUCLEOTIDE SEQUENCE [LARGE SCALE GENOMIC DNA]</scope>
    <source>
        <tissue evidence="1">Leaf</tissue>
    </source>
</reference>
<evidence type="ECO:0000313" key="2">
    <source>
        <dbReference type="Proteomes" id="UP000607653"/>
    </source>
</evidence>
<accession>A0A822ZH72</accession>
<dbReference type="AlphaFoldDB" id="A0A822ZH72"/>
<dbReference type="Proteomes" id="UP000607653">
    <property type="component" value="Unassembled WGS sequence"/>
</dbReference>